<feature type="domain" description="Radical SAM core" evidence="9">
    <location>
        <begin position="178"/>
        <end position="399"/>
    </location>
</feature>
<evidence type="ECO:0000256" key="7">
    <source>
        <dbReference type="ARBA" id="ARBA00023014"/>
    </source>
</evidence>
<evidence type="ECO:0000313" key="10">
    <source>
        <dbReference type="EMBL" id="MBC5736013.1"/>
    </source>
</evidence>
<dbReference type="PANTHER" id="PTHR43409">
    <property type="entry name" value="ANAEROBIC MAGNESIUM-PROTOPORPHYRIN IX MONOMETHYL ESTER CYCLASE-RELATED"/>
    <property type="match status" value="1"/>
</dbReference>
<dbReference type="CDD" id="cd01335">
    <property type="entry name" value="Radical_SAM"/>
    <property type="match status" value="1"/>
</dbReference>
<evidence type="ECO:0000256" key="2">
    <source>
        <dbReference type="ARBA" id="ARBA00022603"/>
    </source>
</evidence>
<evidence type="ECO:0000256" key="4">
    <source>
        <dbReference type="ARBA" id="ARBA00022691"/>
    </source>
</evidence>
<dbReference type="InterPro" id="IPR034466">
    <property type="entry name" value="Methyltransferase_Class_B"/>
</dbReference>
<dbReference type="SFLD" id="SFLDG01123">
    <property type="entry name" value="methyltransferase_(Class_B)"/>
    <property type="match status" value="1"/>
</dbReference>
<gene>
    <name evidence="10" type="ORF">H8S62_03155</name>
</gene>
<evidence type="ECO:0000256" key="5">
    <source>
        <dbReference type="ARBA" id="ARBA00022723"/>
    </source>
</evidence>
<dbReference type="PANTHER" id="PTHR43409:SF7">
    <property type="entry name" value="BLL1977 PROTEIN"/>
    <property type="match status" value="1"/>
</dbReference>
<protein>
    <submittedName>
        <fullName evidence="10">Cobalamin B12-binding domain-containing protein</fullName>
    </submittedName>
</protein>
<dbReference type="Gene3D" id="3.80.30.20">
    <property type="entry name" value="tm_1862 like domain"/>
    <property type="match status" value="1"/>
</dbReference>
<keyword evidence="2" id="KW-0489">Methyltransferase</keyword>
<dbReference type="InterPro" id="IPR058240">
    <property type="entry name" value="rSAM_sf"/>
</dbReference>
<keyword evidence="6" id="KW-0408">Iron</keyword>
<organism evidence="10 11">
    <name type="scientific">Lawsonibacter faecis</name>
    <dbReference type="NCBI Taxonomy" id="2763052"/>
    <lineage>
        <taxon>Bacteria</taxon>
        <taxon>Bacillati</taxon>
        <taxon>Bacillota</taxon>
        <taxon>Clostridia</taxon>
        <taxon>Eubacteriales</taxon>
        <taxon>Oscillospiraceae</taxon>
        <taxon>Lawsonibacter</taxon>
    </lineage>
</organism>
<dbReference type="RefSeq" id="WP_155149434.1">
    <property type="nucleotide sequence ID" value="NZ_JACOPQ010000002.1"/>
</dbReference>
<dbReference type="PROSITE" id="PS51918">
    <property type="entry name" value="RADICAL_SAM"/>
    <property type="match status" value="1"/>
</dbReference>
<keyword evidence="3" id="KW-0808">Transferase</keyword>
<keyword evidence="7" id="KW-0411">Iron-sulfur</keyword>
<dbReference type="InterPro" id="IPR036724">
    <property type="entry name" value="Cobalamin-bd_sf"/>
</dbReference>
<dbReference type="GO" id="GO:0046872">
    <property type="term" value="F:metal ion binding"/>
    <property type="evidence" value="ECO:0007669"/>
    <property type="project" value="UniProtKB-KW"/>
</dbReference>
<dbReference type="InterPro" id="IPR007197">
    <property type="entry name" value="rSAM"/>
</dbReference>
<dbReference type="PROSITE" id="PS51332">
    <property type="entry name" value="B12_BINDING"/>
    <property type="match status" value="1"/>
</dbReference>
<keyword evidence="5" id="KW-0479">Metal-binding</keyword>
<keyword evidence="4" id="KW-0949">S-adenosyl-L-methionine</keyword>
<evidence type="ECO:0000259" key="8">
    <source>
        <dbReference type="PROSITE" id="PS51332"/>
    </source>
</evidence>
<dbReference type="GO" id="GO:0003824">
    <property type="term" value="F:catalytic activity"/>
    <property type="evidence" value="ECO:0007669"/>
    <property type="project" value="InterPro"/>
</dbReference>
<dbReference type="InterPro" id="IPR006158">
    <property type="entry name" value="Cobalamin-bd"/>
</dbReference>
<dbReference type="Pfam" id="PF02310">
    <property type="entry name" value="B12-binding"/>
    <property type="match status" value="1"/>
</dbReference>
<sequence length="452" mass="51468">MNVLLLRPRPHRETIGLQNVMICEPLELEYLAAALLEAGHRVEIVDLILDRRPLERITAQFQPRLVGITGYVAHVNVVKALAARVKALVPGVWVAVGGVHAEVVPRDWEDPAVDFILTAGGGRTLTALADALEQGCAPPAEGVWNPEDPVRRPNAPDLSAPLPWREGVARYRRRYYYMFHRDCALVKTSYGCPYECSFCFCRQVTGYAARPVADVLDELETIPQKEIYLVDDDFLFNEARLAAFCGALEARGIRKRYLVYGRADFIAAHESLIDRLRRNGLRAVIIGLESADDRELDRYQKHSTAQTNEDAVRILQRCGVECYGAFVLGPDWGKDEFRALARWIKRLGITFVNLQPLTPLKGTPEFGAWRDRLIVPAEEFEKWDMAHLVVRPGKLSVRQYYWQMTLLYWKTMANPARAWGMARRYGFLETLKLSLGAMRVNWQYIKKIVRGK</sequence>
<dbReference type="SUPFAM" id="SSF102114">
    <property type="entry name" value="Radical SAM enzymes"/>
    <property type="match status" value="1"/>
</dbReference>
<feature type="domain" description="B12-binding" evidence="8">
    <location>
        <begin position="7"/>
        <end position="139"/>
    </location>
</feature>
<dbReference type="AlphaFoldDB" id="A0A8J6JH52"/>
<dbReference type="Proteomes" id="UP000607645">
    <property type="component" value="Unassembled WGS sequence"/>
</dbReference>
<evidence type="ECO:0000256" key="6">
    <source>
        <dbReference type="ARBA" id="ARBA00023004"/>
    </source>
</evidence>
<comment type="caution">
    <text evidence="10">The sequence shown here is derived from an EMBL/GenBank/DDBJ whole genome shotgun (WGS) entry which is preliminary data.</text>
</comment>
<dbReference type="Pfam" id="PF04055">
    <property type="entry name" value="Radical_SAM"/>
    <property type="match status" value="1"/>
</dbReference>
<evidence type="ECO:0000256" key="1">
    <source>
        <dbReference type="ARBA" id="ARBA00001966"/>
    </source>
</evidence>
<keyword evidence="11" id="KW-1185">Reference proteome</keyword>
<dbReference type="InterPro" id="IPR051198">
    <property type="entry name" value="BchE-like"/>
</dbReference>
<proteinExistence type="predicted"/>
<evidence type="ECO:0000313" key="11">
    <source>
        <dbReference type="Proteomes" id="UP000607645"/>
    </source>
</evidence>
<dbReference type="GO" id="GO:0005829">
    <property type="term" value="C:cytosol"/>
    <property type="evidence" value="ECO:0007669"/>
    <property type="project" value="TreeGrafter"/>
</dbReference>
<dbReference type="Gene3D" id="3.40.50.280">
    <property type="entry name" value="Cobalamin-binding domain"/>
    <property type="match status" value="1"/>
</dbReference>
<dbReference type="GO" id="GO:0031419">
    <property type="term" value="F:cobalamin binding"/>
    <property type="evidence" value="ECO:0007669"/>
    <property type="project" value="InterPro"/>
</dbReference>
<dbReference type="EMBL" id="JACOPQ010000002">
    <property type="protein sequence ID" value="MBC5736013.1"/>
    <property type="molecule type" value="Genomic_DNA"/>
</dbReference>
<comment type="cofactor">
    <cofactor evidence="1">
        <name>[4Fe-4S] cluster</name>
        <dbReference type="ChEBI" id="CHEBI:49883"/>
    </cofactor>
</comment>
<reference evidence="10" key="1">
    <citation type="submission" date="2020-08" db="EMBL/GenBank/DDBJ databases">
        <title>Genome public.</title>
        <authorList>
            <person name="Liu C."/>
            <person name="Sun Q."/>
        </authorList>
    </citation>
    <scope>NUCLEOTIDE SEQUENCE</scope>
    <source>
        <strain evidence="10">NSJ-52</strain>
    </source>
</reference>
<accession>A0A8J6JH52</accession>
<name>A0A8J6JH52_9FIRM</name>
<dbReference type="SFLD" id="SFLDS00029">
    <property type="entry name" value="Radical_SAM"/>
    <property type="match status" value="1"/>
</dbReference>
<dbReference type="SUPFAM" id="SSF52242">
    <property type="entry name" value="Cobalamin (vitamin B12)-binding domain"/>
    <property type="match status" value="1"/>
</dbReference>
<evidence type="ECO:0000259" key="9">
    <source>
        <dbReference type="PROSITE" id="PS51918"/>
    </source>
</evidence>
<dbReference type="InterPro" id="IPR006638">
    <property type="entry name" value="Elp3/MiaA/NifB-like_rSAM"/>
</dbReference>
<dbReference type="CDD" id="cd02068">
    <property type="entry name" value="radical_SAM_B12_BD"/>
    <property type="match status" value="1"/>
</dbReference>
<dbReference type="SFLD" id="SFLDG01082">
    <property type="entry name" value="B12-binding_domain_containing"/>
    <property type="match status" value="1"/>
</dbReference>
<dbReference type="SMART" id="SM00729">
    <property type="entry name" value="Elp3"/>
    <property type="match status" value="1"/>
</dbReference>
<dbReference type="GO" id="GO:0051539">
    <property type="term" value="F:4 iron, 4 sulfur cluster binding"/>
    <property type="evidence" value="ECO:0007669"/>
    <property type="project" value="UniProtKB-KW"/>
</dbReference>
<evidence type="ECO:0000256" key="3">
    <source>
        <dbReference type="ARBA" id="ARBA00022679"/>
    </source>
</evidence>
<dbReference type="InterPro" id="IPR023404">
    <property type="entry name" value="rSAM_horseshoe"/>
</dbReference>